<feature type="compositionally biased region" description="Pro residues" evidence="4">
    <location>
        <begin position="306"/>
        <end position="315"/>
    </location>
</feature>
<dbReference type="GO" id="GO:0003723">
    <property type="term" value="F:RNA binding"/>
    <property type="evidence" value="ECO:0007669"/>
    <property type="project" value="InterPro"/>
</dbReference>
<accession>A0A836KY60</accession>
<evidence type="ECO:0000256" key="2">
    <source>
        <dbReference type="ARBA" id="ARBA00022980"/>
    </source>
</evidence>
<dbReference type="Proteomes" id="UP000674143">
    <property type="component" value="Unassembled WGS sequence"/>
</dbReference>
<evidence type="ECO:0000313" key="6">
    <source>
        <dbReference type="EMBL" id="KAG5487250.1"/>
    </source>
</evidence>
<comment type="similarity">
    <text evidence="1">Belongs to the eukaryotic ribosomal protein eL19 family.</text>
</comment>
<dbReference type="InterPro" id="IPR035970">
    <property type="entry name" value="60S_ribosomal_eL19_sf"/>
</dbReference>
<proteinExistence type="inferred from homology"/>
<feature type="compositionally biased region" description="Basic and acidic residues" evidence="4">
    <location>
        <begin position="164"/>
        <end position="191"/>
    </location>
</feature>
<dbReference type="InterPro" id="IPR057259">
    <property type="entry name" value="Ribosomal_L19e"/>
</dbReference>
<dbReference type="InterPro" id="IPR015972">
    <property type="entry name" value="Ribosomal_eL19_dom1"/>
</dbReference>
<evidence type="ECO:0000256" key="1">
    <source>
        <dbReference type="ARBA" id="ARBA00011082"/>
    </source>
</evidence>
<dbReference type="FunFam" id="1.10.1200.240:FF:000001">
    <property type="entry name" value="Ribosomal protein L19"/>
    <property type="match status" value="1"/>
</dbReference>
<dbReference type="Pfam" id="PF25476">
    <property type="entry name" value="Ribosomal_L19e_C"/>
    <property type="match status" value="1"/>
</dbReference>
<dbReference type="RefSeq" id="XP_067065747.1">
    <property type="nucleotide sequence ID" value="XM_067209617.1"/>
</dbReference>
<reference evidence="7" key="2">
    <citation type="journal article" date="2021" name="Sci. Data">
        <title>Chromosome-scale genome sequencing, assembly and annotation of six genomes from subfamily Leishmaniinae.</title>
        <authorList>
            <person name="Almutairi H."/>
            <person name="Urbaniak M.D."/>
            <person name="Bates M.D."/>
            <person name="Jariyapan N."/>
            <person name="Kwakye-Nuako G."/>
            <person name="Thomaz Soccol V."/>
            <person name="Al-Salem W.S."/>
            <person name="Dillon R.J."/>
            <person name="Bates P.A."/>
            <person name="Gatherer D."/>
        </authorList>
    </citation>
    <scope>NUCLEOTIDE SEQUENCE [LARGE SCALE GENOMIC DNA]</scope>
</reference>
<dbReference type="KEGG" id="loi:92363551"/>
<dbReference type="GO" id="GO:0022625">
    <property type="term" value="C:cytosolic large ribosomal subunit"/>
    <property type="evidence" value="ECO:0007669"/>
    <property type="project" value="InterPro"/>
</dbReference>
<evidence type="ECO:0000256" key="4">
    <source>
        <dbReference type="SAM" id="MobiDB-lite"/>
    </source>
</evidence>
<dbReference type="EMBL" id="JAFHLR010000006">
    <property type="protein sequence ID" value="KAG5487250.1"/>
    <property type="molecule type" value="Genomic_DNA"/>
</dbReference>
<keyword evidence="2" id="KW-0689">Ribosomal protein</keyword>
<comment type="caution">
    <text evidence="6">The sequence shown here is derived from an EMBL/GenBank/DDBJ whole genome shotgun (WGS) entry which is preliminary data.</text>
</comment>
<keyword evidence="3" id="KW-0687">Ribonucleoprotein</keyword>
<dbReference type="Gene3D" id="1.10.1200.240">
    <property type="match status" value="1"/>
</dbReference>
<feature type="compositionally biased region" description="Basic and acidic residues" evidence="4">
    <location>
        <begin position="291"/>
        <end position="300"/>
    </location>
</feature>
<reference evidence="7" key="1">
    <citation type="journal article" date="2021" name="Microbiol. Resour. Announc.">
        <title>LGAAP: Leishmaniinae Genome Assembly and Annotation Pipeline.</title>
        <authorList>
            <person name="Almutairi H."/>
            <person name="Urbaniak M.D."/>
            <person name="Bates M.D."/>
            <person name="Jariyapan N."/>
            <person name="Kwakye-Nuako G."/>
            <person name="Thomaz-Soccol V."/>
            <person name="Al-Salem W.S."/>
            <person name="Dillon R.J."/>
            <person name="Bates P.A."/>
            <person name="Gatherer D."/>
        </authorList>
    </citation>
    <scope>NUCLEOTIDE SEQUENCE [LARGE SCALE GENOMIC DNA]</scope>
</reference>
<evidence type="ECO:0000256" key="3">
    <source>
        <dbReference type="ARBA" id="ARBA00023274"/>
    </source>
</evidence>
<evidence type="ECO:0000259" key="5">
    <source>
        <dbReference type="SMART" id="SM01416"/>
    </source>
</evidence>
<feature type="domain" description="Large ribosomal subunit protein eL19" evidence="5">
    <location>
        <begin position="3"/>
        <end position="146"/>
    </location>
</feature>
<protein>
    <recommendedName>
        <fullName evidence="5">Large ribosomal subunit protein eL19 domain-containing protein</fullName>
    </recommendedName>
</protein>
<sequence length="365" mass="42599">MVSLKLQARLASSILGCGRARVWLDPNEAMEIQNANSRKSVRKLIKDGFIIRKPVKVHSRARWRKMKEAKDMGRHTGVGRREGSREARMPSKELWMRRLRILRRLLRKYRAEKKIDRHVYRELYVRAKGNVFRNKRNLVEHIHKIKNEKKKERQLAEQLAAKRHRDEQNRNKARKQELKKREKERERAKRDDAAAAALKVEEVRRWLPPVGVSARPHSLSFPFWVDVGATDALSSSQLRWFVCSSLRRGVLWAFADFSFIYLCFSFPSRLNTAPQERKRGVSHSVERRVSEDFEGTDSHAHTQAPSPSPSQPPLPHRQGHASRRVRTDTDTRTHEPIRDLARSLGVPWTLPLLPRLLLPSLSAFR</sequence>
<dbReference type="CDD" id="cd01417">
    <property type="entry name" value="Ribosomal_L19e_E"/>
    <property type="match status" value="1"/>
</dbReference>
<dbReference type="Gene3D" id="1.10.1650.10">
    <property type="match status" value="1"/>
</dbReference>
<feature type="compositionally biased region" description="Basic and acidic residues" evidence="4">
    <location>
        <begin position="325"/>
        <end position="338"/>
    </location>
</feature>
<name>A0A836KY60_9TRYP</name>
<dbReference type="InterPro" id="IPR039547">
    <property type="entry name" value="Ribosomal_eL19"/>
</dbReference>
<organism evidence="6 7">
    <name type="scientific">Leishmania orientalis</name>
    <dbReference type="NCBI Taxonomy" id="2249476"/>
    <lineage>
        <taxon>Eukaryota</taxon>
        <taxon>Discoba</taxon>
        <taxon>Euglenozoa</taxon>
        <taxon>Kinetoplastea</taxon>
        <taxon>Metakinetoplastina</taxon>
        <taxon>Trypanosomatida</taxon>
        <taxon>Trypanosomatidae</taxon>
        <taxon>Leishmaniinae</taxon>
        <taxon>Leishmania</taxon>
    </lineage>
</organism>
<feature type="region of interest" description="Disordered" evidence="4">
    <location>
        <begin position="149"/>
        <end position="191"/>
    </location>
</feature>
<dbReference type="InterPro" id="IPR033935">
    <property type="entry name" value="Ribosomal_eL19_euk"/>
</dbReference>
<dbReference type="SUPFAM" id="SSF48140">
    <property type="entry name" value="Ribosomal protein L19 (L19e)"/>
    <property type="match status" value="1"/>
</dbReference>
<dbReference type="GeneID" id="92363551"/>
<dbReference type="FunFam" id="1.10.1650.10:FF:000001">
    <property type="entry name" value="Ribosomal protein L19"/>
    <property type="match status" value="1"/>
</dbReference>
<dbReference type="PANTHER" id="PTHR10722">
    <property type="entry name" value="60S RIBOSOMAL PROTEIN L19"/>
    <property type="match status" value="1"/>
</dbReference>
<dbReference type="InterPro" id="IPR057260">
    <property type="entry name" value="Ribosomal_L19e_C"/>
</dbReference>
<dbReference type="GO" id="GO:0006412">
    <property type="term" value="P:translation"/>
    <property type="evidence" value="ECO:0007669"/>
    <property type="project" value="InterPro"/>
</dbReference>
<dbReference type="GO" id="GO:0003735">
    <property type="term" value="F:structural constituent of ribosome"/>
    <property type="evidence" value="ECO:0007669"/>
    <property type="project" value="InterPro"/>
</dbReference>
<dbReference type="Pfam" id="PF01280">
    <property type="entry name" value="Ribosomal_L19e"/>
    <property type="match status" value="1"/>
</dbReference>
<dbReference type="AlphaFoldDB" id="A0A836KY60"/>
<dbReference type="SMART" id="SM01416">
    <property type="entry name" value="Ribosomal_L19e"/>
    <property type="match status" value="1"/>
</dbReference>
<dbReference type="InterPro" id="IPR000196">
    <property type="entry name" value="Ribosomal_eL19_dom"/>
</dbReference>
<evidence type="ECO:0000313" key="7">
    <source>
        <dbReference type="Proteomes" id="UP000674143"/>
    </source>
</evidence>
<dbReference type="HAMAP" id="MF_01475">
    <property type="entry name" value="Ribosomal_eL19"/>
    <property type="match status" value="1"/>
</dbReference>
<feature type="region of interest" description="Disordered" evidence="4">
    <location>
        <begin position="291"/>
        <end position="338"/>
    </location>
</feature>
<keyword evidence="7" id="KW-1185">Reference proteome</keyword>
<gene>
    <name evidence="6" type="ORF">LSCM4_07739</name>
</gene>
<dbReference type="NCBIfam" id="NF006343">
    <property type="entry name" value="PRK08570.1"/>
    <property type="match status" value="1"/>
</dbReference>